<dbReference type="AlphaFoldDB" id="A0A8X6NTN6"/>
<keyword evidence="3" id="KW-1185">Reference proteome</keyword>
<dbReference type="Proteomes" id="UP000887013">
    <property type="component" value="Unassembled WGS sequence"/>
</dbReference>
<dbReference type="OrthoDB" id="6434859at2759"/>
<name>A0A8X6NTN6_NEPPI</name>
<reference evidence="1" key="1">
    <citation type="submission" date="2020-08" db="EMBL/GenBank/DDBJ databases">
        <title>Multicomponent nature underlies the extraordinary mechanical properties of spider dragline silk.</title>
        <authorList>
            <person name="Kono N."/>
            <person name="Nakamura H."/>
            <person name="Mori M."/>
            <person name="Yoshida Y."/>
            <person name="Ohtoshi R."/>
            <person name="Malay A.D."/>
            <person name="Moran D.A.P."/>
            <person name="Tomita M."/>
            <person name="Numata K."/>
            <person name="Arakawa K."/>
        </authorList>
    </citation>
    <scope>NUCLEOTIDE SEQUENCE</scope>
</reference>
<proteinExistence type="predicted"/>
<dbReference type="EMBL" id="BMAW01116821">
    <property type="protein sequence ID" value="GFT72287.1"/>
    <property type="molecule type" value="Genomic_DNA"/>
</dbReference>
<organism evidence="1 3">
    <name type="scientific">Nephila pilipes</name>
    <name type="common">Giant wood spider</name>
    <name type="synonym">Nephila maculata</name>
    <dbReference type="NCBI Taxonomy" id="299642"/>
    <lineage>
        <taxon>Eukaryota</taxon>
        <taxon>Metazoa</taxon>
        <taxon>Ecdysozoa</taxon>
        <taxon>Arthropoda</taxon>
        <taxon>Chelicerata</taxon>
        <taxon>Arachnida</taxon>
        <taxon>Araneae</taxon>
        <taxon>Araneomorphae</taxon>
        <taxon>Entelegynae</taxon>
        <taxon>Araneoidea</taxon>
        <taxon>Nephilidae</taxon>
        <taxon>Nephila</taxon>
    </lineage>
</organism>
<protein>
    <submittedName>
        <fullName evidence="1">Uncharacterized protein</fullName>
    </submittedName>
</protein>
<dbReference type="EMBL" id="BMAW01013005">
    <property type="protein sequence ID" value="GFT31395.1"/>
    <property type="molecule type" value="Genomic_DNA"/>
</dbReference>
<dbReference type="PANTHER" id="PTHR33327">
    <property type="entry name" value="ENDONUCLEASE"/>
    <property type="match status" value="1"/>
</dbReference>
<sequence>MYLGCRKPSRLLLGMRSKAGNRISEDLLKSHFLQLSPTQAEQILIISNDQLEKLAEMTDVIMTVAGHTSSIHAIVAENQDLKAMMMDISSRQSYLETRERSTSRGPETFP</sequence>
<evidence type="ECO:0000313" key="3">
    <source>
        <dbReference type="Proteomes" id="UP000887013"/>
    </source>
</evidence>
<evidence type="ECO:0000313" key="1">
    <source>
        <dbReference type="EMBL" id="GFT31395.1"/>
    </source>
</evidence>
<evidence type="ECO:0000313" key="2">
    <source>
        <dbReference type="EMBL" id="GFT72287.1"/>
    </source>
</evidence>
<comment type="caution">
    <text evidence="1">The sequence shown here is derived from an EMBL/GenBank/DDBJ whole genome shotgun (WGS) entry which is preliminary data.</text>
</comment>
<dbReference type="PANTHER" id="PTHR33327:SF3">
    <property type="entry name" value="RNA-DIRECTED DNA POLYMERASE"/>
    <property type="match status" value="1"/>
</dbReference>
<accession>A0A8X6NTN6</accession>
<gene>
    <name evidence="1" type="primary">AVEN_213924_1</name>
    <name evidence="1" type="ORF">NPIL_266481</name>
    <name evidence="2" type="ORF">NPIL_557401</name>
</gene>